<evidence type="ECO:0000313" key="9">
    <source>
        <dbReference type="Proteomes" id="UP000229241"/>
    </source>
</evidence>
<feature type="site" description="Transition state stabilizer" evidence="6">
    <location>
        <position position="130"/>
    </location>
</feature>
<feature type="binding site" evidence="6">
    <location>
        <position position="307"/>
    </location>
    <ligand>
        <name>Mg(2+)</name>
        <dbReference type="ChEBI" id="CHEBI:18420"/>
    </ligand>
</feature>
<comment type="cofactor">
    <cofactor evidence="6">
        <name>Mg(2+)</name>
        <dbReference type="ChEBI" id="CHEBI:18420"/>
    </cofactor>
    <cofactor evidence="6">
        <name>Mn(2+)</name>
        <dbReference type="ChEBI" id="CHEBI:29035"/>
    </cofactor>
    <text evidence="6">Mg(2+). Can also accept Mn(2+).</text>
</comment>
<reference evidence="8 9" key="1">
    <citation type="submission" date="2017-09" db="EMBL/GenBank/DDBJ databases">
        <title>Depth-based differentiation of microbial function through sediment-hosted aquifers and enrichment of novel symbionts in the deep terrestrial subsurface.</title>
        <authorList>
            <person name="Probst A.J."/>
            <person name="Ladd B."/>
            <person name="Jarett J.K."/>
            <person name="Geller-Mcgrath D.E."/>
            <person name="Sieber C.M."/>
            <person name="Emerson J.B."/>
            <person name="Anantharaman K."/>
            <person name="Thomas B.C."/>
            <person name="Malmstrom R."/>
            <person name="Stieglmeier M."/>
            <person name="Klingl A."/>
            <person name="Woyke T."/>
            <person name="Ryan C.M."/>
            <person name="Banfield J.F."/>
        </authorList>
    </citation>
    <scope>NUCLEOTIDE SEQUENCE [LARGE SCALE GENOMIC DNA]</scope>
    <source>
        <strain evidence="8">CG18_big_fil_WC_8_21_14_2_50_39_7</strain>
    </source>
</reference>
<comment type="similarity">
    <text evidence="1 6 7">Belongs to the acetokinase family.</text>
</comment>
<evidence type="ECO:0000256" key="5">
    <source>
        <dbReference type="ARBA" id="ARBA00022840"/>
    </source>
</evidence>
<evidence type="ECO:0000313" key="8">
    <source>
        <dbReference type="EMBL" id="PIP92348.1"/>
    </source>
</evidence>
<feature type="site" description="Transition state stabilizer" evidence="6">
    <location>
        <position position="191"/>
    </location>
</feature>
<comment type="subunit">
    <text evidence="6">Homodimer.</text>
</comment>
<dbReference type="PANTHER" id="PTHR21060">
    <property type="entry name" value="ACETATE KINASE"/>
    <property type="match status" value="1"/>
</dbReference>
<evidence type="ECO:0000256" key="7">
    <source>
        <dbReference type="RuleBase" id="RU003835"/>
    </source>
</evidence>
<dbReference type="GO" id="GO:0005524">
    <property type="term" value="F:ATP binding"/>
    <property type="evidence" value="ECO:0007669"/>
    <property type="project" value="UniProtKB-KW"/>
</dbReference>
<dbReference type="Proteomes" id="UP000229241">
    <property type="component" value="Unassembled WGS sequence"/>
</dbReference>
<dbReference type="UniPathway" id="UPA00340">
    <property type="reaction ID" value="UER00458"/>
</dbReference>
<keyword evidence="6" id="KW-0479">Metal-binding</keyword>
<evidence type="ECO:0000256" key="6">
    <source>
        <dbReference type="HAMAP-Rule" id="MF_00020"/>
    </source>
</evidence>
<dbReference type="GO" id="GO:0005737">
    <property type="term" value="C:cytoplasm"/>
    <property type="evidence" value="ECO:0007669"/>
    <property type="project" value="UniProtKB-SubCell"/>
</dbReference>
<evidence type="ECO:0000256" key="4">
    <source>
        <dbReference type="ARBA" id="ARBA00022777"/>
    </source>
</evidence>
<dbReference type="PROSITE" id="PS01076">
    <property type="entry name" value="ACETATE_KINASE_2"/>
    <property type="match status" value="1"/>
</dbReference>
<dbReference type="GO" id="GO:0000287">
    <property type="term" value="F:magnesium ion binding"/>
    <property type="evidence" value="ECO:0007669"/>
    <property type="project" value="UniProtKB-UniRule"/>
</dbReference>
<sequence length="327" mass="37090">MILVLNCGSQSVKWKIFDENLNLISQDRKEYYKKSLAEKVLRDELKKIKNSHSSIEFIGHRVVHPISELAPLHNPFELLGIKAAKKEFAKAKHLIVFDTDFFKDLPLVSQVYPLPEFLRKKYSIRRFGFHGISHQYLTQKTSEILKKPLKSLNLITLHLGGGCSMAAIKNGQPIDTSMGFTPLEGLVMMSRAGDLDPGILIFLAKKIGIKNLEKILNKESGLKAIAGITNFKKILTKKDKKSKLAVEIFIYRIKKYISAYFGVLKGKVDAIVFSGEIGAGLPKTRNLILKDLSFLKKTKILVIPTDEEYQIAKEIKGKWKKFFKKTQ</sequence>
<dbReference type="SUPFAM" id="SSF53067">
    <property type="entry name" value="Actin-like ATPase domain"/>
    <property type="match status" value="2"/>
</dbReference>
<evidence type="ECO:0000256" key="2">
    <source>
        <dbReference type="ARBA" id="ARBA00022679"/>
    </source>
</evidence>
<feature type="binding site" evidence="6">
    <location>
        <begin position="158"/>
        <end position="162"/>
    </location>
    <ligand>
        <name>ATP</name>
        <dbReference type="ChEBI" id="CHEBI:30616"/>
    </ligand>
</feature>
<evidence type="ECO:0000256" key="3">
    <source>
        <dbReference type="ARBA" id="ARBA00022741"/>
    </source>
</evidence>
<feature type="active site" description="Proton donor/acceptor" evidence="6">
    <location>
        <position position="98"/>
    </location>
</feature>
<dbReference type="GO" id="GO:0006085">
    <property type="term" value="P:acetyl-CoA biosynthetic process"/>
    <property type="evidence" value="ECO:0007669"/>
    <property type="project" value="UniProtKB-UniRule"/>
</dbReference>
<keyword evidence="6" id="KW-0963">Cytoplasm</keyword>
<gene>
    <name evidence="6" type="primary">ackA</name>
    <name evidence="8" type="ORF">COW77_00295</name>
</gene>
<dbReference type="InterPro" id="IPR023865">
    <property type="entry name" value="Aliphatic_acid_kinase_CS"/>
</dbReference>
<dbReference type="PANTHER" id="PTHR21060:SF15">
    <property type="entry name" value="ACETATE KINASE-RELATED"/>
    <property type="match status" value="1"/>
</dbReference>
<evidence type="ECO:0000256" key="1">
    <source>
        <dbReference type="ARBA" id="ARBA00008748"/>
    </source>
</evidence>
<dbReference type="HAMAP" id="MF_00020">
    <property type="entry name" value="Acetate_kinase"/>
    <property type="match status" value="1"/>
</dbReference>
<comment type="caution">
    <text evidence="8">The sequence shown here is derived from an EMBL/GenBank/DDBJ whole genome shotgun (WGS) entry which is preliminary data.</text>
</comment>
<dbReference type="InterPro" id="IPR043129">
    <property type="entry name" value="ATPase_NBD"/>
</dbReference>
<dbReference type="InterPro" id="IPR000890">
    <property type="entry name" value="Aliphatic_acid_kin_short-chain"/>
</dbReference>
<dbReference type="InterPro" id="IPR004372">
    <property type="entry name" value="Ac/propionate_kinase"/>
</dbReference>
<proteinExistence type="inferred from homology"/>
<keyword evidence="6" id="KW-0460">Magnesium</keyword>
<dbReference type="Gene3D" id="3.30.420.40">
    <property type="match status" value="3"/>
</dbReference>
<keyword evidence="4 6" id="KW-0418">Kinase</keyword>
<feature type="binding site" evidence="6">
    <location>
        <position position="28"/>
    </location>
    <ligand>
        <name>substrate</name>
    </ligand>
</feature>
<comment type="function">
    <text evidence="6">Catalyzes the formation of acetyl phosphate from acetate and ATP. Can also catalyze the reverse reaction.</text>
</comment>
<dbReference type="EMBL" id="PCTX01000010">
    <property type="protein sequence ID" value="PIP92348.1"/>
    <property type="molecule type" value="Genomic_DNA"/>
</dbReference>
<comment type="subcellular location">
    <subcellularLocation>
        <location evidence="6">Cytoplasm</location>
    </subcellularLocation>
</comment>
<comment type="caution">
    <text evidence="6">Lacks conserved residue(s) required for the propagation of feature annotation.</text>
</comment>
<dbReference type="AlphaFoldDB" id="A0A2H0EDU1"/>
<keyword evidence="5 6" id="KW-0067">ATP-binding</keyword>
<dbReference type="GO" id="GO:0008776">
    <property type="term" value="F:acetate kinase activity"/>
    <property type="evidence" value="ECO:0007669"/>
    <property type="project" value="UniProtKB-UniRule"/>
</dbReference>
<name>A0A2H0EDU1_9BACT</name>
<dbReference type="EC" id="2.7.2.1" evidence="6"/>
<dbReference type="GO" id="GO:0006083">
    <property type="term" value="P:acetate metabolic process"/>
    <property type="evidence" value="ECO:0007669"/>
    <property type="project" value="TreeGrafter"/>
</dbReference>
<comment type="catalytic activity">
    <reaction evidence="6">
        <text>acetate + ATP = acetyl phosphate + ADP</text>
        <dbReference type="Rhea" id="RHEA:11352"/>
        <dbReference type="ChEBI" id="CHEBI:22191"/>
        <dbReference type="ChEBI" id="CHEBI:30089"/>
        <dbReference type="ChEBI" id="CHEBI:30616"/>
        <dbReference type="ChEBI" id="CHEBI:456216"/>
        <dbReference type="EC" id="2.7.2.1"/>
    </reaction>
</comment>
<keyword evidence="3 6" id="KW-0547">Nucleotide-binding</keyword>
<dbReference type="PRINTS" id="PR00471">
    <property type="entry name" value="ACETATEKNASE"/>
</dbReference>
<accession>A0A2H0EDU1</accession>
<comment type="pathway">
    <text evidence="6">Metabolic intermediate biosynthesis; acetyl-CoA biosynthesis; acetyl-CoA from acetate: step 1/2.</text>
</comment>
<dbReference type="Pfam" id="PF00871">
    <property type="entry name" value="Acetate_kinase"/>
    <property type="match status" value="1"/>
</dbReference>
<protein>
    <recommendedName>
        <fullName evidence="6">Acetate kinase</fullName>
        <ecNumber evidence="6">2.7.2.1</ecNumber>
    </recommendedName>
    <alternativeName>
        <fullName evidence="6">Acetokinase</fullName>
    </alternativeName>
</protein>
<organism evidence="8 9">
    <name type="scientific">Candidatus Wolfebacteria bacterium CG18_big_fil_WC_8_21_14_2_50_39_7</name>
    <dbReference type="NCBI Taxonomy" id="1975071"/>
    <lineage>
        <taxon>Bacteria</taxon>
        <taxon>Candidatus Wolfeibacteriota</taxon>
    </lineage>
</organism>
<keyword evidence="2 6" id="KW-0808">Transferase</keyword>